<sequence>MSELRNKLSSVFGEKLNRENPLPEHPRPQFKRAAMQSLNGEWIYRVVQKEDRKEVFRGKILVPFSPETELSGVGRMLNPDEVFEYRKNFVSAFQPEKERLLLHFGAVDQECEVFVNGEKVGEHKGGYTGFSMDISEQCTEESNLLLVRGTDGSETVPHARGKQRWKKNCRYSSIFYTGQSGIWKSVWLEKVPKNYLRYAKMTADLDEEGVRFSFAVNSPAEEEKIEESVHVRIFEPQIFASKTKEGEKGADPVKEAEEKPIHTEGMHLLYEGEARPGEEFFCKLALIKPWSTEEPYLYPVQFQYGEDSVESYFAFRKLSLGRDKKGILRFFLNNKPTLFTGLLDQGYWPESLMTAPSDEALLYDIRKTKSFGFNTIRKHMKVEPDRFYYHCDREGIFVWQDMPCGGGTYNHFFVTDFPNVWDKGARKIKDSHYKLFARQDQAGREQYYKDLEEMVEELYNHPSIVLWTPFNEGWGQFDARVATEKLRKWDKTRLINEACGWFDQGGGDLFSIHNYRYALKIKPEKNRVVALTEFGGYAFPLKEHLWSKKEFGYKFFSSEEEVTAAYEKLWERDIFPNVEKGLSAAIYTQTSDIEEEINGLMSYDRKVDKLTKEILKKLNKKLMEAYHSCF</sequence>
<feature type="domain" description="Glycoside hydrolase family 2 immunoglobulin-like beta-sandwich" evidence="2">
    <location>
        <begin position="196"/>
        <end position="316"/>
    </location>
</feature>
<dbReference type="InterPro" id="IPR006102">
    <property type="entry name" value="Ig-like_GH2"/>
</dbReference>
<dbReference type="InterPro" id="IPR008979">
    <property type="entry name" value="Galactose-bd-like_sf"/>
</dbReference>
<dbReference type="InterPro" id="IPR006103">
    <property type="entry name" value="Glyco_hydro_2_cat"/>
</dbReference>
<evidence type="ECO:0000313" key="5">
    <source>
        <dbReference type="EMBL" id="EHL11546.1"/>
    </source>
</evidence>
<dbReference type="PATRIC" id="fig|796944.3.peg.1608"/>
<dbReference type="InterPro" id="IPR017853">
    <property type="entry name" value="GH"/>
</dbReference>
<dbReference type="PANTHER" id="PTHR42732">
    <property type="entry name" value="BETA-GALACTOSIDASE"/>
    <property type="match status" value="1"/>
</dbReference>
<evidence type="ECO:0000259" key="2">
    <source>
        <dbReference type="Pfam" id="PF00703"/>
    </source>
</evidence>
<name>G9WVE5_9FIRM</name>
<dbReference type="Proteomes" id="UP000003527">
    <property type="component" value="Unassembled WGS sequence"/>
</dbReference>
<dbReference type="SUPFAM" id="SSF49303">
    <property type="entry name" value="beta-Galactosidase/glucuronidase domain"/>
    <property type="match status" value="1"/>
</dbReference>
<dbReference type="GO" id="GO:0005975">
    <property type="term" value="P:carbohydrate metabolic process"/>
    <property type="evidence" value="ECO:0007669"/>
    <property type="project" value="InterPro"/>
</dbReference>
<comment type="similarity">
    <text evidence="1">Belongs to the glycosyl hydrolase 2 family.</text>
</comment>
<feature type="domain" description="Glycoside hydrolase family 2 catalytic" evidence="3">
    <location>
        <begin position="329"/>
        <end position="496"/>
    </location>
</feature>
<dbReference type="InterPro" id="IPR006104">
    <property type="entry name" value="Glyco_hydro_2_N"/>
</dbReference>
<evidence type="ECO:0008006" key="7">
    <source>
        <dbReference type="Google" id="ProtNLM"/>
    </source>
</evidence>
<accession>G9WVE5</accession>
<evidence type="ECO:0000259" key="3">
    <source>
        <dbReference type="Pfam" id="PF02836"/>
    </source>
</evidence>
<keyword evidence="6" id="KW-1185">Reference proteome</keyword>
<dbReference type="GO" id="GO:0004553">
    <property type="term" value="F:hydrolase activity, hydrolyzing O-glycosyl compounds"/>
    <property type="evidence" value="ECO:0007669"/>
    <property type="project" value="InterPro"/>
</dbReference>
<comment type="caution">
    <text evidence="5">The sequence shown here is derived from an EMBL/GenBank/DDBJ whole genome shotgun (WGS) entry which is preliminary data.</text>
</comment>
<dbReference type="HOGENOM" id="CLU_009935_3_1_9"/>
<organism evidence="5 6">
    <name type="scientific">Oribacterium asaccharolyticum ACB7</name>
    <dbReference type="NCBI Taxonomy" id="796944"/>
    <lineage>
        <taxon>Bacteria</taxon>
        <taxon>Bacillati</taxon>
        <taxon>Bacillota</taxon>
        <taxon>Clostridia</taxon>
        <taxon>Lachnospirales</taxon>
        <taxon>Lachnospiraceae</taxon>
        <taxon>Oribacterium</taxon>
    </lineage>
</organism>
<reference evidence="5 6" key="1">
    <citation type="submission" date="2011-08" db="EMBL/GenBank/DDBJ databases">
        <title>The Genome Sequence of Oribacterium sp. ACB7.</title>
        <authorList>
            <consortium name="The Broad Institute Genome Sequencing Platform"/>
            <person name="Earl A."/>
            <person name="Ward D."/>
            <person name="Feldgarden M."/>
            <person name="Gevers D."/>
            <person name="Sizova M."/>
            <person name="Hazen A."/>
            <person name="Epstein S."/>
            <person name="Young S.K."/>
            <person name="Zeng Q."/>
            <person name="Gargeya S."/>
            <person name="Fitzgerald M."/>
            <person name="Haas B."/>
            <person name="Abouelleil A."/>
            <person name="Alvarado L."/>
            <person name="Arachchi H.M."/>
            <person name="Berlin A."/>
            <person name="Brown A."/>
            <person name="Chapman S.B."/>
            <person name="Chen Z."/>
            <person name="Dunbar C."/>
            <person name="Freedman E."/>
            <person name="Gearin G."/>
            <person name="Gellesch M."/>
            <person name="Goldberg J."/>
            <person name="Griggs A."/>
            <person name="Gujja S."/>
            <person name="Heiman D."/>
            <person name="Howarth C."/>
            <person name="Larson L."/>
            <person name="Lui A."/>
            <person name="MacDonald P.J.P."/>
            <person name="Montmayeur A."/>
            <person name="Murphy C."/>
            <person name="Neiman D."/>
            <person name="Pearson M."/>
            <person name="Priest M."/>
            <person name="Roberts A."/>
            <person name="Saif S."/>
            <person name="Shea T."/>
            <person name="Shenoy N."/>
            <person name="Sisk P."/>
            <person name="Stolte C."/>
            <person name="Sykes S."/>
            <person name="Wortman J."/>
            <person name="Nusbaum C."/>
            <person name="Birren B."/>
        </authorList>
    </citation>
    <scope>NUCLEOTIDE SEQUENCE [LARGE SCALE GENOMIC DNA]</scope>
    <source>
        <strain evidence="5 6">ACB7</strain>
    </source>
</reference>
<gene>
    <name evidence="5" type="ORF">HMPREF9624_00879</name>
</gene>
<dbReference type="RefSeq" id="WP_009536710.1">
    <property type="nucleotide sequence ID" value="NZ_JH414504.1"/>
</dbReference>
<dbReference type="Pfam" id="PF02836">
    <property type="entry name" value="Glyco_hydro_2_C"/>
    <property type="match status" value="1"/>
</dbReference>
<evidence type="ECO:0000256" key="1">
    <source>
        <dbReference type="ARBA" id="ARBA00007401"/>
    </source>
</evidence>
<dbReference type="Pfam" id="PF02837">
    <property type="entry name" value="Glyco_hydro_2_N"/>
    <property type="match status" value="1"/>
</dbReference>
<proteinExistence type="inferred from homology"/>
<dbReference type="Pfam" id="PF00703">
    <property type="entry name" value="Glyco_hydro_2"/>
    <property type="match status" value="1"/>
</dbReference>
<dbReference type="Gene3D" id="2.60.120.260">
    <property type="entry name" value="Galactose-binding domain-like"/>
    <property type="match status" value="1"/>
</dbReference>
<evidence type="ECO:0000313" key="6">
    <source>
        <dbReference type="Proteomes" id="UP000003527"/>
    </source>
</evidence>
<dbReference type="AlphaFoldDB" id="G9WVE5"/>
<dbReference type="EMBL" id="AFZD01000017">
    <property type="protein sequence ID" value="EHL11546.1"/>
    <property type="molecule type" value="Genomic_DNA"/>
</dbReference>
<dbReference type="SUPFAM" id="SSF51445">
    <property type="entry name" value="(Trans)glycosidases"/>
    <property type="match status" value="1"/>
</dbReference>
<dbReference type="SUPFAM" id="SSF49785">
    <property type="entry name" value="Galactose-binding domain-like"/>
    <property type="match status" value="1"/>
</dbReference>
<dbReference type="InterPro" id="IPR051913">
    <property type="entry name" value="GH2_Domain-Containing"/>
</dbReference>
<evidence type="ECO:0000259" key="4">
    <source>
        <dbReference type="Pfam" id="PF02837"/>
    </source>
</evidence>
<dbReference type="PANTHER" id="PTHR42732:SF2">
    <property type="entry name" value="BETA-MANNOSIDASE"/>
    <property type="match status" value="1"/>
</dbReference>
<dbReference type="Gene3D" id="3.20.20.80">
    <property type="entry name" value="Glycosidases"/>
    <property type="match status" value="1"/>
</dbReference>
<feature type="domain" description="Glycosyl hydrolases family 2 sugar binding" evidence="4">
    <location>
        <begin position="87"/>
        <end position="149"/>
    </location>
</feature>
<dbReference type="InterPro" id="IPR036156">
    <property type="entry name" value="Beta-gal/glucu_dom_sf"/>
</dbReference>
<protein>
    <recommendedName>
        <fullName evidence="7">Beta-galactosidase</fullName>
    </recommendedName>
</protein>